<dbReference type="AlphaFoldDB" id="A0A4Z0YRV4"/>
<sequence>MAQTAPESIIKKIAELGWKHLVVEGIMVEYIKKPTLVYISFWDGDSLTAHQPTPPPEAGFGNVPKTRIFCIVENYKTAFAPLLADKCMNRLYKEVRTWAPERQRRVELSMFPRYETRGGVTKPTDYLFLENFHRTNFDYYKGVIPDAMRSPLDPLHDPDGTQGLEWWPNLVVRLSDVWSATESSLIDQFTASHHLDRVYKVFFGILASNRVRLQDYLILINRKDKNKKAWDDYQNFANSDDVHNRRLLECVKGYDVERKLPTDMTFVTPEDFDSHQWKWANHIANIIKAWEADTLLGIQLNAYFVRWKTEDELKEENERLNQQLKSPIGGRPDLGEPVRAVVGIVDELHGSPGHALFISILPLA</sequence>
<evidence type="ECO:0000313" key="2">
    <source>
        <dbReference type="Proteomes" id="UP000297716"/>
    </source>
</evidence>
<evidence type="ECO:0000313" key="1">
    <source>
        <dbReference type="EMBL" id="TGJ86724.1"/>
    </source>
</evidence>
<accession>A0A4Z0YRV4</accession>
<organism evidence="1 2">
    <name type="scientific">Xylaria hypoxylon</name>
    <dbReference type="NCBI Taxonomy" id="37992"/>
    <lineage>
        <taxon>Eukaryota</taxon>
        <taxon>Fungi</taxon>
        <taxon>Dikarya</taxon>
        <taxon>Ascomycota</taxon>
        <taxon>Pezizomycotina</taxon>
        <taxon>Sordariomycetes</taxon>
        <taxon>Xylariomycetidae</taxon>
        <taxon>Xylariales</taxon>
        <taxon>Xylariaceae</taxon>
        <taxon>Xylaria</taxon>
    </lineage>
</organism>
<protein>
    <submittedName>
        <fullName evidence="1">Uncharacterized protein</fullName>
    </submittedName>
</protein>
<reference evidence="1 2" key="1">
    <citation type="submission" date="2019-03" db="EMBL/GenBank/DDBJ databases">
        <title>Draft genome sequence of Xylaria hypoxylon DSM 108379, a ubiquitous saprotrophic-parasitic fungi on hardwood.</title>
        <authorList>
            <person name="Buettner E."/>
            <person name="Leonhardt S."/>
            <person name="Gebauer A.M."/>
            <person name="Liers C."/>
            <person name="Hofrichter M."/>
            <person name="Kellner H."/>
        </authorList>
    </citation>
    <scope>NUCLEOTIDE SEQUENCE [LARGE SCALE GENOMIC DNA]</scope>
    <source>
        <strain evidence="1 2">DSM 108379</strain>
    </source>
</reference>
<dbReference type="Proteomes" id="UP000297716">
    <property type="component" value="Unassembled WGS sequence"/>
</dbReference>
<comment type="caution">
    <text evidence="1">The sequence shown here is derived from an EMBL/GenBank/DDBJ whole genome shotgun (WGS) entry which is preliminary data.</text>
</comment>
<dbReference type="EMBL" id="SKBN01000023">
    <property type="protein sequence ID" value="TGJ86724.1"/>
    <property type="molecule type" value="Genomic_DNA"/>
</dbReference>
<keyword evidence="2" id="KW-1185">Reference proteome</keyword>
<proteinExistence type="predicted"/>
<dbReference type="OrthoDB" id="4724625at2759"/>
<name>A0A4Z0YRV4_9PEZI</name>
<gene>
    <name evidence="1" type="ORF">E0Z10_g2052</name>
</gene>